<feature type="transmembrane region" description="Helical" evidence="5">
    <location>
        <begin position="189"/>
        <end position="216"/>
    </location>
</feature>
<comment type="similarity">
    <text evidence="5">Belongs to the binding-protein-dependent transport system permease family.</text>
</comment>
<keyword evidence="2 5" id="KW-0812">Transmembrane</keyword>
<dbReference type="SUPFAM" id="SSF161098">
    <property type="entry name" value="MetI-like"/>
    <property type="match status" value="1"/>
</dbReference>
<dbReference type="Pfam" id="PF00528">
    <property type="entry name" value="BPD_transp_1"/>
    <property type="match status" value="1"/>
</dbReference>
<organism evidence="7">
    <name type="scientific">Methylobacterium bullatum</name>
    <dbReference type="NCBI Taxonomy" id="570505"/>
    <lineage>
        <taxon>Bacteria</taxon>
        <taxon>Pseudomonadati</taxon>
        <taxon>Pseudomonadota</taxon>
        <taxon>Alphaproteobacteria</taxon>
        <taxon>Hyphomicrobiales</taxon>
        <taxon>Methylobacteriaceae</taxon>
        <taxon>Methylobacterium</taxon>
    </lineage>
</organism>
<protein>
    <submittedName>
        <fullName evidence="7">Tungstate uptake system permease protein TupB</fullName>
    </submittedName>
</protein>
<evidence type="ECO:0000256" key="3">
    <source>
        <dbReference type="ARBA" id="ARBA00022989"/>
    </source>
</evidence>
<dbReference type="AlphaFoldDB" id="A0A679K7X9"/>
<dbReference type="GO" id="GO:0005886">
    <property type="term" value="C:plasma membrane"/>
    <property type="evidence" value="ECO:0007669"/>
    <property type="project" value="UniProtKB-SubCell"/>
</dbReference>
<reference evidence="7" key="1">
    <citation type="submission" date="2019-12" db="EMBL/GenBank/DDBJ databases">
        <authorList>
            <person name="Cremers G."/>
        </authorList>
    </citation>
    <scope>NUCLEOTIDE SEQUENCE</scope>
    <source>
        <strain evidence="7">Mbul2</strain>
        <plasmid evidence="7">1</plasmid>
    </source>
</reference>
<geneLocation type="plasmid" evidence="7">
    <name>1</name>
</geneLocation>
<feature type="domain" description="ABC transmembrane type-1" evidence="6">
    <location>
        <begin position="61"/>
        <end position="257"/>
    </location>
</feature>
<dbReference type="NCBIfam" id="NF038017">
    <property type="entry name" value="ABC_perm1"/>
    <property type="match status" value="1"/>
</dbReference>
<dbReference type="GO" id="GO:0055085">
    <property type="term" value="P:transmembrane transport"/>
    <property type="evidence" value="ECO:0007669"/>
    <property type="project" value="InterPro"/>
</dbReference>
<dbReference type="PROSITE" id="PS50928">
    <property type="entry name" value="ABC_TM1"/>
    <property type="match status" value="1"/>
</dbReference>
<evidence type="ECO:0000256" key="4">
    <source>
        <dbReference type="ARBA" id="ARBA00023136"/>
    </source>
</evidence>
<keyword evidence="4 5" id="KW-0472">Membrane</keyword>
<keyword evidence="3 5" id="KW-1133">Transmembrane helix</keyword>
<proteinExistence type="inferred from homology"/>
<feature type="transmembrane region" description="Helical" evidence="5">
    <location>
        <begin position="132"/>
        <end position="154"/>
    </location>
</feature>
<feature type="transmembrane region" description="Helical" evidence="5">
    <location>
        <begin position="236"/>
        <end position="260"/>
    </location>
</feature>
<feature type="transmembrane region" description="Helical" evidence="5">
    <location>
        <begin position="100"/>
        <end position="120"/>
    </location>
</feature>
<sequence length="269" mass="27660">MRGRECLTQLPVPVGSFSKHHGAAGVLRETFAAHSTGAMFQTLEETFRRLAALDPEVVAIAGLSLRVSLSAVGLGTLVGVPLGALVAVSAFPGRRLVTGCLNAAMGLPPVVIGLVLYLLLSRSGPLGGLGLLFTPGAMIAAQTVLVVPLIAALARQIVADAEEHLGEQLRSLGLGPARRAAILIYDTRFSLVTAVLAAFGRAISEIGAVLVVGGNIDGHTRTMTTAISLETQKGDLPLALALGLVLIAIVLVVSATATLLRSHAMRAYG</sequence>
<comment type="subcellular location">
    <subcellularLocation>
        <location evidence="1 5">Cell membrane</location>
        <topology evidence="1 5">Multi-pass membrane protein</topology>
    </subcellularLocation>
</comment>
<name>A0A679K7X9_9HYPH</name>
<keyword evidence="7" id="KW-0614">Plasmid</keyword>
<dbReference type="InterPro" id="IPR049783">
    <property type="entry name" value="ABC_perm_TupB-like"/>
</dbReference>
<evidence type="ECO:0000256" key="1">
    <source>
        <dbReference type="ARBA" id="ARBA00004651"/>
    </source>
</evidence>
<dbReference type="Gene3D" id="1.10.3720.10">
    <property type="entry name" value="MetI-like"/>
    <property type="match status" value="1"/>
</dbReference>
<dbReference type="InterPro" id="IPR035906">
    <property type="entry name" value="MetI-like_sf"/>
</dbReference>
<dbReference type="InterPro" id="IPR000515">
    <property type="entry name" value="MetI-like"/>
</dbReference>
<evidence type="ECO:0000313" key="7">
    <source>
        <dbReference type="EMBL" id="CAA2140761.1"/>
    </source>
</evidence>
<evidence type="ECO:0000256" key="2">
    <source>
        <dbReference type="ARBA" id="ARBA00022692"/>
    </source>
</evidence>
<keyword evidence="5" id="KW-0813">Transport</keyword>
<dbReference type="CDD" id="cd06261">
    <property type="entry name" value="TM_PBP2"/>
    <property type="match status" value="1"/>
</dbReference>
<evidence type="ECO:0000256" key="5">
    <source>
        <dbReference type="RuleBase" id="RU363032"/>
    </source>
</evidence>
<dbReference type="PANTHER" id="PTHR43632:SF1">
    <property type="entry name" value="PERMEASE COMPONENT OF TUNGSTATE ABC TRANSPORTER"/>
    <property type="match status" value="1"/>
</dbReference>
<dbReference type="EMBL" id="LR743510">
    <property type="protein sequence ID" value="CAA2140761.1"/>
    <property type="molecule type" value="Genomic_DNA"/>
</dbReference>
<evidence type="ECO:0000259" key="6">
    <source>
        <dbReference type="PROSITE" id="PS50928"/>
    </source>
</evidence>
<gene>
    <name evidence="7" type="primary">tupB</name>
    <name evidence="7" type="ORF">MBLL_02287</name>
</gene>
<accession>A0A679K7X9</accession>
<dbReference type="PANTHER" id="PTHR43632">
    <property type="entry name" value="PERMEASE COMPONENT OF TUNGSTATE ABC TRANSPORTER"/>
    <property type="match status" value="1"/>
</dbReference>
<feature type="transmembrane region" description="Helical" evidence="5">
    <location>
        <begin position="67"/>
        <end position="88"/>
    </location>
</feature>